<comment type="caution">
    <text evidence="1">The sequence shown here is derived from an EMBL/GenBank/DDBJ whole genome shotgun (WGS) entry which is preliminary data.</text>
</comment>
<sequence length="480" mass="53191">MMIRHGSRVREVPTSISAPVVATATLPVVFGTAPIHLAETQENVNQPVLAYSFAEFVKAFGYSDDWANYTLCEMADLAFRQFKVAPVVFVNVLDPTKHKASKTESITIHNKKVVIETTGILLKSLVVQNNETKLKHDEDYMASFNEDGQVVLAIVKGNVTTVNVTYDYVTPNVITNNHIIGGYDIASGKSTGLELLNNVFPKLGMVPGLVLAPKFSKDPTVAAVMKAKSSSINSYFKAQVLDDVNTRVANTYTKVNEWKNTNNYTGHNEVVCWPLVGMGDKVYHLSSHIACRIMKTAYDNGDFPHESPSNKSLPMTKLLVEKDSGYEEIDLSPDQAELLNNQGITTAINFIGGWRAWGNYTGAYPGNTDVKDIFTPVRITHNWLGNTIILTTWSMVDGPIGPRLINRVLDTMGMWLNGLQGQGVLIGGRVEFRKEDNPLTDLNSGKIRFRYLVAEPTPAQDIDNILEFDVNYYNSLFITD</sequence>
<name>A0ABY2T3M7_9BACI</name>
<dbReference type="EMBL" id="SZPT01000001">
    <property type="protein sequence ID" value="TKI50654.1"/>
    <property type="molecule type" value="Genomic_DNA"/>
</dbReference>
<gene>
    <name evidence="1" type="ORF">FC748_05440</name>
</gene>
<proteinExistence type="predicted"/>
<protein>
    <submittedName>
        <fullName evidence="1">Phage tail sheath family protein</fullName>
    </submittedName>
</protein>
<dbReference type="InterPro" id="IPR052042">
    <property type="entry name" value="Tail_sheath_structural"/>
</dbReference>
<evidence type="ECO:0000313" key="1">
    <source>
        <dbReference type="EMBL" id="TKI50654.1"/>
    </source>
</evidence>
<keyword evidence="2" id="KW-1185">Reference proteome</keyword>
<dbReference type="PANTHER" id="PTHR35861">
    <property type="match status" value="1"/>
</dbReference>
<dbReference type="Proteomes" id="UP000308330">
    <property type="component" value="Unassembled WGS sequence"/>
</dbReference>
<reference evidence="1 2" key="1">
    <citation type="submission" date="2019-04" db="EMBL/GenBank/DDBJ databases">
        <title>Lysinibacillus genome sequencing.</title>
        <authorList>
            <person name="Dunlap C."/>
        </authorList>
    </citation>
    <scope>NUCLEOTIDE SEQUENCE [LARGE SCALE GENOMIC DNA]</scope>
    <source>
        <strain evidence="1 2">KCTC 33042</strain>
    </source>
</reference>
<organism evidence="1 2">
    <name type="scientific">Lysinibacillus tabacifolii</name>
    <dbReference type="NCBI Taxonomy" id="1173107"/>
    <lineage>
        <taxon>Bacteria</taxon>
        <taxon>Bacillati</taxon>
        <taxon>Bacillota</taxon>
        <taxon>Bacilli</taxon>
        <taxon>Bacillales</taxon>
        <taxon>Bacillaceae</taxon>
        <taxon>Lysinibacillus</taxon>
    </lineage>
</organism>
<accession>A0ABY2T3M7</accession>
<evidence type="ECO:0000313" key="2">
    <source>
        <dbReference type="Proteomes" id="UP000308330"/>
    </source>
</evidence>
<dbReference type="RefSeq" id="WP_108030245.1">
    <property type="nucleotide sequence ID" value="NZ_PYUE01000003.1"/>
</dbReference>
<dbReference type="PANTHER" id="PTHR35861:SF2">
    <property type="entry name" value="FELS-2 PROPHAGE PROTEIN"/>
    <property type="match status" value="1"/>
</dbReference>